<proteinExistence type="predicted"/>
<gene>
    <name evidence="1" type="ORF">M0R45_036307</name>
</gene>
<comment type="caution">
    <text evidence="1">The sequence shown here is derived from an EMBL/GenBank/DDBJ whole genome shotgun (WGS) entry which is preliminary data.</text>
</comment>
<organism evidence="1 2">
    <name type="scientific">Rubus argutus</name>
    <name type="common">Southern blackberry</name>
    <dbReference type="NCBI Taxonomy" id="59490"/>
    <lineage>
        <taxon>Eukaryota</taxon>
        <taxon>Viridiplantae</taxon>
        <taxon>Streptophyta</taxon>
        <taxon>Embryophyta</taxon>
        <taxon>Tracheophyta</taxon>
        <taxon>Spermatophyta</taxon>
        <taxon>Magnoliopsida</taxon>
        <taxon>eudicotyledons</taxon>
        <taxon>Gunneridae</taxon>
        <taxon>Pentapetalae</taxon>
        <taxon>rosids</taxon>
        <taxon>fabids</taxon>
        <taxon>Rosales</taxon>
        <taxon>Rosaceae</taxon>
        <taxon>Rosoideae</taxon>
        <taxon>Rosoideae incertae sedis</taxon>
        <taxon>Rubus</taxon>
    </lineage>
</organism>
<dbReference type="EMBL" id="JBEDUW010000007">
    <property type="protein sequence ID" value="KAK9912443.1"/>
    <property type="molecule type" value="Genomic_DNA"/>
</dbReference>
<evidence type="ECO:0000313" key="2">
    <source>
        <dbReference type="Proteomes" id="UP001457282"/>
    </source>
</evidence>
<accession>A0AAW1W0Q5</accession>
<reference evidence="1 2" key="1">
    <citation type="journal article" date="2023" name="G3 (Bethesda)">
        <title>A chromosome-length genome assembly and annotation of blackberry (Rubus argutus, cv. 'Hillquist').</title>
        <authorList>
            <person name="Bruna T."/>
            <person name="Aryal R."/>
            <person name="Dudchenko O."/>
            <person name="Sargent D.J."/>
            <person name="Mead D."/>
            <person name="Buti M."/>
            <person name="Cavallini A."/>
            <person name="Hytonen T."/>
            <person name="Andres J."/>
            <person name="Pham M."/>
            <person name="Weisz D."/>
            <person name="Mascagni F."/>
            <person name="Usai G."/>
            <person name="Natali L."/>
            <person name="Bassil N."/>
            <person name="Fernandez G.E."/>
            <person name="Lomsadze A."/>
            <person name="Armour M."/>
            <person name="Olukolu B."/>
            <person name="Poorten T."/>
            <person name="Britton C."/>
            <person name="Davik J."/>
            <person name="Ashrafi H."/>
            <person name="Aiden E.L."/>
            <person name="Borodovsky M."/>
            <person name="Worthington M."/>
        </authorList>
    </citation>
    <scope>NUCLEOTIDE SEQUENCE [LARGE SCALE GENOMIC DNA]</scope>
    <source>
        <strain evidence="1">PI 553951</strain>
    </source>
</reference>
<keyword evidence="2" id="KW-1185">Reference proteome</keyword>
<dbReference type="Proteomes" id="UP001457282">
    <property type="component" value="Unassembled WGS sequence"/>
</dbReference>
<sequence>MAPRRHQYPDSIVWTLPRHHHATVGFRNFAQQRQDYNWVFTATRLQRQDYKFLIILGAENFFDPNYQTDLNFFKLWNMPIAA</sequence>
<name>A0AAW1W0Q5_RUBAR</name>
<dbReference type="AlphaFoldDB" id="A0AAW1W0Q5"/>
<protein>
    <submittedName>
        <fullName evidence="1">Uncharacterized protein</fullName>
    </submittedName>
</protein>
<evidence type="ECO:0000313" key="1">
    <source>
        <dbReference type="EMBL" id="KAK9912443.1"/>
    </source>
</evidence>